<keyword evidence="7" id="KW-0963">Cytoplasm</keyword>
<feature type="binding site" evidence="7">
    <location>
        <position position="187"/>
    </location>
    <ligand>
        <name>substrate</name>
    </ligand>
</feature>
<dbReference type="Proteomes" id="UP000293377">
    <property type="component" value="Unassembled WGS sequence"/>
</dbReference>
<feature type="binding site" evidence="7">
    <location>
        <position position="170"/>
    </location>
    <ligand>
        <name>substrate</name>
    </ligand>
</feature>
<dbReference type="PANTHER" id="PTHR11735">
    <property type="entry name" value="TRNA N6-ADENOSINE THREONYLCARBAMOYLTRANSFERASE"/>
    <property type="match status" value="1"/>
</dbReference>
<gene>
    <name evidence="7 9" type="primary">tsaD</name>
    <name evidence="9" type="ORF">DRF75_00745</name>
</gene>
<feature type="binding site" evidence="7">
    <location>
        <position position="309"/>
    </location>
    <ligand>
        <name>Fe cation</name>
        <dbReference type="ChEBI" id="CHEBI:24875"/>
    </ligand>
</feature>
<feature type="binding site" evidence="7">
    <location>
        <begin position="137"/>
        <end position="141"/>
    </location>
    <ligand>
        <name>substrate</name>
    </ligand>
</feature>
<dbReference type="PRINTS" id="PR00789">
    <property type="entry name" value="OSIALOPTASE"/>
</dbReference>
<evidence type="ECO:0000256" key="2">
    <source>
        <dbReference type="ARBA" id="ARBA00022694"/>
    </source>
</evidence>
<evidence type="ECO:0000313" key="10">
    <source>
        <dbReference type="Proteomes" id="UP000293377"/>
    </source>
</evidence>
<keyword evidence="3 7" id="KW-0479">Metal-binding</keyword>
<dbReference type="GO" id="GO:0005506">
    <property type="term" value="F:iron ion binding"/>
    <property type="evidence" value="ECO:0007669"/>
    <property type="project" value="UniProtKB-UniRule"/>
</dbReference>
<dbReference type="EC" id="2.3.1.234" evidence="7"/>
<comment type="cofactor">
    <cofactor evidence="7">
        <name>Fe(2+)</name>
        <dbReference type="ChEBI" id="CHEBI:29033"/>
    </cofactor>
    <text evidence="7">Binds 1 Fe(2+) ion per subunit.</text>
</comment>
<dbReference type="HAMAP" id="MF_01445">
    <property type="entry name" value="TsaD"/>
    <property type="match status" value="1"/>
</dbReference>
<comment type="function">
    <text evidence="7">Required for the formation of a threonylcarbamoyl group on adenosine at position 37 (t(6)A37) in tRNAs that read codons beginning with adenine. Is involved in the transfer of the threonylcarbamoyl moiety of threonylcarbamoyl-AMP (TC-AMP) to the N6 group of A37, together with TsaE and TsaB. TsaD likely plays a direct catalytic role in this reaction.</text>
</comment>
<keyword evidence="1 7" id="KW-0808">Transferase</keyword>
<dbReference type="InterPro" id="IPR000905">
    <property type="entry name" value="Gcp-like_dom"/>
</dbReference>
<evidence type="ECO:0000256" key="5">
    <source>
        <dbReference type="ARBA" id="ARBA00023315"/>
    </source>
</evidence>
<dbReference type="InterPro" id="IPR022450">
    <property type="entry name" value="TsaD"/>
</dbReference>
<dbReference type="CDD" id="cd24133">
    <property type="entry name" value="ASKHA_NBD_TsaD_bac"/>
    <property type="match status" value="1"/>
</dbReference>
<protein>
    <recommendedName>
        <fullName evidence="7">tRNA N6-adenosine threonylcarbamoyltransferase</fullName>
        <ecNumber evidence="7">2.3.1.234</ecNumber>
    </recommendedName>
    <alternativeName>
        <fullName evidence="7">N6-L-threonylcarbamoyladenine synthase</fullName>
        <shortName evidence="7">t(6)A synthase</shortName>
    </alternativeName>
    <alternativeName>
        <fullName evidence="7">t(6)A37 threonylcarbamoyladenosine biosynthesis protein TsaD</fullName>
    </alternativeName>
    <alternativeName>
        <fullName evidence="7">tRNA threonylcarbamoyladenosine biosynthesis protein TsaD</fullName>
    </alternativeName>
</protein>
<dbReference type="GO" id="GO:0002949">
    <property type="term" value="P:tRNA threonylcarbamoyladenosine modification"/>
    <property type="evidence" value="ECO:0007669"/>
    <property type="project" value="UniProtKB-UniRule"/>
</dbReference>
<accession>A0A4Q6I517</accession>
<dbReference type="STRING" id="1242993.ehr_00858"/>
<dbReference type="InterPro" id="IPR017861">
    <property type="entry name" value="KAE1/TsaD"/>
</dbReference>
<feature type="binding site" evidence="7">
    <location>
        <position position="115"/>
    </location>
    <ligand>
        <name>Fe cation</name>
        <dbReference type="ChEBI" id="CHEBI:24875"/>
    </ligand>
</feature>
<dbReference type="Pfam" id="PF00814">
    <property type="entry name" value="TsaD"/>
    <property type="match status" value="1"/>
</dbReference>
<sequence length="350" mass="37954">MKKSVKVVLGIETSCDETAVAIVNSNKEVLSHKILSQKEHAKYGGVVPEIASRAHINYLYDLTVSCIDESQLSLNNIDAVAVTSGPGLIGGLIVGVMIAKGIASVTGKPIIEVNHLEAHALIVRMFYEINFPFLLLIISGGHCQFLIVYNVGCYHKLGSSLDDSLGEVFDKVAKMLNLGYPGGPVIEEKSLSGDSKSFILPRALTGRCGCDFSFSGLKTAVRNIIINHKSIDHKLICDISASFQECVGDILVNRINNAIAMSKAIDKRIDKLVVTGGVAANKLLRNRMLGCASDNDFKILYPPSKLCTDNGIMVGWAGIENFIKGYVSNLDFAPKARWPLESLKSNIMRE</sequence>
<organism evidence="9 10">
    <name type="scientific">Ehrlichia minasensis</name>
    <dbReference type="NCBI Taxonomy" id="1242993"/>
    <lineage>
        <taxon>Bacteria</taxon>
        <taxon>Pseudomonadati</taxon>
        <taxon>Pseudomonadota</taxon>
        <taxon>Alphaproteobacteria</taxon>
        <taxon>Rickettsiales</taxon>
        <taxon>Anaplasmataceae</taxon>
        <taxon>Ehrlichia</taxon>
    </lineage>
</organism>
<dbReference type="NCBIfam" id="TIGR03723">
    <property type="entry name" value="T6A_TsaD_YgjD"/>
    <property type="match status" value="1"/>
</dbReference>
<evidence type="ECO:0000256" key="4">
    <source>
        <dbReference type="ARBA" id="ARBA00023004"/>
    </source>
</evidence>
<proteinExistence type="inferred from homology"/>
<dbReference type="PANTHER" id="PTHR11735:SF6">
    <property type="entry name" value="TRNA N6-ADENOSINE THREONYLCARBAMOYLTRANSFERASE, MITOCHONDRIAL"/>
    <property type="match status" value="1"/>
</dbReference>
<feature type="binding site" evidence="7">
    <location>
        <position position="119"/>
    </location>
    <ligand>
        <name>Fe cation</name>
        <dbReference type="ChEBI" id="CHEBI:24875"/>
    </ligand>
</feature>
<comment type="similarity">
    <text evidence="7">Belongs to the KAE1 / TsaD family.</text>
</comment>
<feature type="binding site" evidence="7">
    <location>
        <position position="281"/>
    </location>
    <ligand>
        <name>substrate</name>
    </ligand>
</feature>
<keyword evidence="2 7" id="KW-0819">tRNA processing</keyword>
<feature type="binding site" evidence="7">
    <location>
        <position position="183"/>
    </location>
    <ligand>
        <name>substrate</name>
    </ligand>
</feature>
<reference evidence="9 10" key="1">
    <citation type="submission" date="2018-06" db="EMBL/GenBank/DDBJ databases">
        <title>Complete Genome Sequence of Ehrlichia minasensis Isolated From Cattle.</title>
        <authorList>
            <person name="Aguiar D.M."/>
            <person name="Araujo J.P.A.Jr."/>
            <person name="Nakazato L."/>
            <person name="Bard E."/>
            <person name="Cabezas-Cruz A."/>
        </authorList>
    </citation>
    <scope>NUCLEOTIDE SEQUENCE [LARGE SCALE GENOMIC DNA]</scope>
    <source>
        <strain evidence="9 10">B11</strain>
    </source>
</reference>
<dbReference type="EMBL" id="QOHL01000002">
    <property type="protein sequence ID" value="RZB13005.1"/>
    <property type="molecule type" value="Genomic_DNA"/>
</dbReference>
<evidence type="ECO:0000256" key="7">
    <source>
        <dbReference type="HAMAP-Rule" id="MF_01445"/>
    </source>
</evidence>
<keyword evidence="10" id="KW-1185">Reference proteome</keyword>
<dbReference type="GO" id="GO:0061711">
    <property type="term" value="F:tRNA N(6)-L-threonylcarbamoyladenine synthase activity"/>
    <property type="evidence" value="ECO:0007669"/>
    <property type="project" value="UniProtKB-EC"/>
</dbReference>
<feature type="domain" description="Gcp-like" evidence="8">
    <location>
        <begin position="28"/>
        <end position="316"/>
    </location>
</feature>
<evidence type="ECO:0000256" key="1">
    <source>
        <dbReference type="ARBA" id="ARBA00022679"/>
    </source>
</evidence>
<dbReference type="InterPro" id="IPR043129">
    <property type="entry name" value="ATPase_NBD"/>
</dbReference>
<evidence type="ECO:0000256" key="6">
    <source>
        <dbReference type="ARBA" id="ARBA00048117"/>
    </source>
</evidence>
<dbReference type="SUPFAM" id="SSF53067">
    <property type="entry name" value="Actin-like ATPase domain"/>
    <property type="match status" value="1"/>
</dbReference>
<dbReference type="Gene3D" id="3.30.420.40">
    <property type="match status" value="2"/>
</dbReference>
<dbReference type="GO" id="GO:0005737">
    <property type="term" value="C:cytoplasm"/>
    <property type="evidence" value="ECO:0007669"/>
    <property type="project" value="UniProtKB-SubCell"/>
</dbReference>
<dbReference type="AlphaFoldDB" id="A0A4Q6I517"/>
<dbReference type="RefSeq" id="WP_045171518.1">
    <property type="nucleotide sequence ID" value="NZ_QOHL01000002.1"/>
</dbReference>
<comment type="subcellular location">
    <subcellularLocation>
        <location evidence="7">Cytoplasm</location>
    </subcellularLocation>
</comment>
<name>A0A4Q6I517_9RICK</name>
<comment type="catalytic activity">
    <reaction evidence="6 7">
        <text>L-threonylcarbamoyladenylate + adenosine(37) in tRNA = N(6)-L-threonylcarbamoyladenosine(37) in tRNA + AMP + H(+)</text>
        <dbReference type="Rhea" id="RHEA:37059"/>
        <dbReference type="Rhea" id="RHEA-COMP:10162"/>
        <dbReference type="Rhea" id="RHEA-COMP:10163"/>
        <dbReference type="ChEBI" id="CHEBI:15378"/>
        <dbReference type="ChEBI" id="CHEBI:73682"/>
        <dbReference type="ChEBI" id="CHEBI:74411"/>
        <dbReference type="ChEBI" id="CHEBI:74418"/>
        <dbReference type="ChEBI" id="CHEBI:456215"/>
        <dbReference type="EC" id="2.3.1.234"/>
    </reaction>
</comment>
<dbReference type="FunFam" id="3.30.420.40:FF:000012">
    <property type="entry name" value="tRNA N6-adenosine threonylcarbamoyltransferase"/>
    <property type="match status" value="1"/>
</dbReference>
<keyword evidence="5 7" id="KW-0012">Acyltransferase</keyword>
<comment type="caution">
    <text evidence="9">The sequence shown here is derived from an EMBL/GenBank/DDBJ whole genome shotgun (WGS) entry which is preliminary data.</text>
</comment>
<evidence type="ECO:0000313" key="9">
    <source>
        <dbReference type="EMBL" id="RZB13005.1"/>
    </source>
</evidence>
<dbReference type="NCBIfam" id="TIGR00329">
    <property type="entry name" value="gcp_kae1"/>
    <property type="match status" value="1"/>
</dbReference>
<dbReference type="OrthoDB" id="9806197at2"/>
<keyword evidence="4 7" id="KW-0408">Iron</keyword>
<evidence type="ECO:0000259" key="8">
    <source>
        <dbReference type="Pfam" id="PF00814"/>
    </source>
</evidence>
<evidence type="ECO:0000256" key="3">
    <source>
        <dbReference type="ARBA" id="ARBA00022723"/>
    </source>
</evidence>